<keyword evidence="13" id="KW-1185">Reference proteome</keyword>
<protein>
    <submittedName>
        <fullName evidence="12">Sodium/hydrogen exchanger 7</fullName>
    </submittedName>
</protein>
<feature type="transmembrane region" description="Helical" evidence="10">
    <location>
        <begin position="166"/>
        <end position="186"/>
    </location>
</feature>
<feature type="transmembrane region" description="Helical" evidence="10">
    <location>
        <begin position="75"/>
        <end position="96"/>
    </location>
</feature>
<dbReference type="OrthoDB" id="441412at2759"/>
<proteinExistence type="predicted"/>
<dbReference type="InParanoid" id="A0A2R5GP01"/>
<dbReference type="GO" id="GO:0005886">
    <property type="term" value="C:plasma membrane"/>
    <property type="evidence" value="ECO:0007669"/>
    <property type="project" value="UniProtKB-SubCell"/>
</dbReference>
<dbReference type="InterPro" id="IPR018422">
    <property type="entry name" value="Cation/H_exchanger_CPA1"/>
</dbReference>
<evidence type="ECO:0000313" key="13">
    <source>
        <dbReference type="Proteomes" id="UP000241890"/>
    </source>
</evidence>
<dbReference type="SUPFAM" id="SSF51206">
    <property type="entry name" value="cAMP-binding domain-like"/>
    <property type="match status" value="1"/>
</dbReference>
<evidence type="ECO:0000256" key="7">
    <source>
        <dbReference type="ARBA" id="ARBA00023065"/>
    </source>
</evidence>
<dbReference type="PANTHER" id="PTHR10110">
    <property type="entry name" value="SODIUM/HYDROGEN EXCHANGER"/>
    <property type="match status" value="1"/>
</dbReference>
<dbReference type="GO" id="GO:0015386">
    <property type="term" value="F:potassium:proton antiporter activity"/>
    <property type="evidence" value="ECO:0007669"/>
    <property type="project" value="TreeGrafter"/>
</dbReference>
<evidence type="ECO:0000256" key="9">
    <source>
        <dbReference type="ARBA" id="ARBA00023201"/>
    </source>
</evidence>
<feature type="transmembrane region" description="Helical" evidence="10">
    <location>
        <begin position="294"/>
        <end position="313"/>
    </location>
</feature>
<feature type="transmembrane region" description="Helical" evidence="10">
    <location>
        <begin position="6"/>
        <end position="24"/>
    </location>
</feature>
<sequence length="1200" mass="131455">MTTEEKGDFGLSFVVLALAVGVGIKVVQRQFNVKAPYAVLLLVVGFALGILDQYANLGFLSKSIKVWSEMQSRSLLVMFLPPLLFASSSAIDFHVFRRVASQATLLAVPGVFLSAVLTAPIPMFIFPESFDFTGGMLFGSMFAATDPVAVVALLQELGAPPTLSVLIEGESLLNDGIAFALFLLFLGQVTGESSPNVGEMLGEILFMSFFGVAIGVLGGFLCIMTISHIWNEPVLEITVTILTAWGVFLLGDSIDASGVLAVVAFGLTFASQKASHLSSEVHHAMKEVWHMLEFIANTLVFVFSGVVCAKSLVASTNFDGIHILWLFVLYLALNLIRGIMVAVFYVPLLRLGYGFDWKRGLIVSWSGLRGAVGLVAAIEVSETATCAPETETASEEEHLSEACMPAEVKDLILFYMSGIVILTILINGTSTQWLVHKLGVTRRSQTAKKNFDASLQRIKDVVAESIALGRTDTDLSGADWKVVWSYMPVISSSTTSPASIDPMERRDSALDAVEPLAKRSISSQGLFAKTCGPDEVMKEIRFRYLSFVKASYRAQFEDGMCGSWPTLRMLNEAASYAQDEVNQPLNEWDGFLARYCTLHERRWYNMRSHTFKAARAYDIAYSFIKAHEFADEHIHPFAENLGVAHLIAAESAAMMAEAQGTLTQIETAYDDIAASIKTGMAISRTLRHVHEVTAEMYNQAEMDERDFELIDHELSKRTLQVKRALGYVKVRSASEVFRALPLFYEVDEDVVKAVKQNATLRRFQCGELILKRGSRRAGHIYLIIRGQISFSLHRERLRSLTGLERRPSTRSCLQDASNEAAVTSGFALKNKQRRGSAVETSASVTQRLAKAHLASDMVSESPLAIDDLRLPRSPAIAGSPLSGFSSCVAFRLLHEVRANGNLCEPKICSDSVGVDQVKLDTKDIDKDAALQNPGETELRVDVSAPGPGAGANEASLVEKVSYSFGRGELVGELDVFSDHEAGVTEVRCESIVEAFEIPHTWLLKYFAQSEQTSALERNLARHAGLVALESFFPTLRTAPESLRTWVISKLQVVRPPANTRFDPLPGRGGIGVILRGALLATGDRLLPEAMTGVAVFELPTAQQTYAQDSLLVVLPGNATTLLKTSADRGEALYEIQRGEDATERTTPKIERKYSLQRPASRSVQVPLVSPWPQLTAAMGRTIDLEQGEADEVDLDEEEEM</sequence>
<feature type="domain" description="Cation/H+ exchanger transmembrane" evidence="11">
    <location>
        <begin position="32"/>
        <end position="436"/>
    </location>
</feature>
<keyword evidence="9" id="KW-0739">Sodium transport</keyword>
<dbReference type="Gene3D" id="2.60.120.10">
    <property type="entry name" value="Jelly Rolls"/>
    <property type="match status" value="1"/>
</dbReference>
<comment type="subcellular location">
    <subcellularLocation>
        <location evidence="1">Cell membrane</location>
        <topology evidence="1">Multi-pass membrane protein</topology>
    </subcellularLocation>
</comment>
<feature type="transmembrane region" description="Helical" evidence="10">
    <location>
        <begin position="256"/>
        <end position="274"/>
    </location>
</feature>
<keyword evidence="8 10" id="KW-0472">Membrane</keyword>
<evidence type="ECO:0000256" key="1">
    <source>
        <dbReference type="ARBA" id="ARBA00004651"/>
    </source>
</evidence>
<organism evidence="12 13">
    <name type="scientific">Hondaea fermentalgiana</name>
    <dbReference type="NCBI Taxonomy" id="2315210"/>
    <lineage>
        <taxon>Eukaryota</taxon>
        <taxon>Sar</taxon>
        <taxon>Stramenopiles</taxon>
        <taxon>Bigyra</taxon>
        <taxon>Labyrinthulomycetes</taxon>
        <taxon>Thraustochytrida</taxon>
        <taxon>Thraustochytriidae</taxon>
        <taxon>Hondaea</taxon>
    </lineage>
</organism>
<dbReference type="GO" id="GO:0098719">
    <property type="term" value="P:sodium ion import across plasma membrane"/>
    <property type="evidence" value="ECO:0007669"/>
    <property type="project" value="TreeGrafter"/>
</dbReference>
<dbReference type="GO" id="GO:0015385">
    <property type="term" value="F:sodium:proton antiporter activity"/>
    <property type="evidence" value="ECO:0007669"/>
    <property type="project" value="InterPro"/>
</dbReference>
<evidence type="ECO:0000259" key="11">
    <source>
        <dbReference type="Pfam" id="PF00999"/>
    </source>
</evidence>
<feature type="transmembrane region" description="Helical" evidence="10">
    <location>
        <begin position="36"/>
        <end position="55"/>
    </location>
</feature>
<gene>
    <name evidence="12" type="ORF">FCC1311_085802</name>
</gene>
<feature type="transmembrane region" description="Helical" evidence="10">
    <location>
        <begin position="325"/>
        <end position="349"/>
    </location>
</feature>
<keyword evidence="4 10" id="KW-0812">Transmembrane</keyword>
<dbReference type="InterPro" id="IPR006153">
    <property type="entry name" value="Cation/H_exchanger_TM"/>
</dbReference>
<dbReference type="GO" id="GO:0051453">
    <property type="term" value="P:regulation of intracellular pH"/>
    <property type="evidence" value="ECO:0007669"/>
    <property type="project" value="TreeGrafter"/>
</dbReference>
<keyword evidence="3" id="KW-1003">Cell membrane</keyword>
<name>A0A2R5GP01_9STRA</name>
<dbReference type="Pfam" id="PF00999">
    <property type="entry name" value="Na_H_Exchanger"/>
    <property type="match status" value="1"/>
</dbReference>
<dbReference type="Gene3D" id="6.10.140.1330">
    <property type="match status" value="1"/>
</dbReference>
<evidence type="ECO:0000313" key="12">
    <source>
        <dbReference type="EMBL" id="GBG32355.1"/>
    </source>
</evidence>
<keyword evidence="2" id="KW-0813">Transport</keyword>
<keyword evidence="5 10" id="KW-1133">Transmembrane helix</keyword>
<feature type="transmembrane region" description="Helical" evidence="10">
    <location>
        <begin position="206"/>
        <end position="226"/>
    </location>
</feature>
<accession>A0A2R5GP01</accession>
<reference evidence="12 13" key="1">
    <citation type="submission" date="2017-12" db="EMBL/GenBank/DDBJ databases">
        <title>Sequencing, de novo assembly and annotation of complete genome of a new Thraustochytrid species, strain FCC1311.</title>
        <authorList>
            <person name="Sedici K."/>
            <person name="Godart F."/>
            <person name="Aiese Cigliano R."/>
            <person name="Sanseverino W."/>
            <person name="Barakat M."/>
            <person name="Ortet P."/>
            <person name="Marechal E."/>
            <person name="Cagnac O."/>
            <person name="Amato A."/>
        </authorList>
    </citation>
    <scope>NUCLEOTIDE SEQUENCE [LARGE SCALE GENOMIC DNA]</scope>
</reference>
<dbReference type="InterPro" id="IPR018490">
    <property type="entry name" value="cNMP-bd_dom_sf"/>
</dbReference>
<dbReference type="PANTHER" id="PTHR10110:SF86">
    <property type="entry name" value="SODIUM_HYDROGEN EXCHANGER 7"/>
    <property type="match status" value="1"/>
</dbReference>
<dbReference type="Proteomes" id="UP000241890">
    <property type="component" value="Unassembled WGS sequence"/>
</dbReference>
<evidence type="ECO:0000256" key="3">
    <source>
        <dbReference type="ARBA" id="ARBA00022475"/>
    </source>
</evidence>
<keyword evidence="7" id="KW-0406">Ion transport</keyword>
<keyword evidence="6" id="KW-0915">Sodium</keyword>
<feature type="transmembrane region" description="Helical" evidence="10">
    <location>
        <begin position="412"/>
        <end position="435"/>
    </location>
</feature>
<feature type="transmembrane region" description="Helical" evidence="10">
    <location>
        <begin position="103"/>
        <end position="126"/>
    </location>
</feature>
<evidence type="ECO:0000256" key="5">
    <source>
        <dbReference type="ARBA" id="ARBA00022989"/>
    </source>
</evidence>
<evidence type="ECO:0000256" key="2">
    <source>
        <dbReference type="ARBA" id="ARBA00022448"/>
    </source>
</evidence>
<evidence type="ECO:0000256" key="8">
    <source>
        <dbReference type="ARBA" id="ARBA00023136"/>
    </source>
</evidence>
<comment type="caution">
    <text evidence="12">The sequence shown here is derived from an EMBL/GenBank/DDBJ whole genome shotgun (WGS) entry which is preliminary data.</text>
</comment>
<dbReference type="AlphaFoldDB" id="A0A2R5GP01"/>
<evidence type="ECO:0000256" key="4">
    <source>
        <dbReference type="ARBA" id="ARBA00022692"/>
    </source>
</evidence>
<dbReference type="InterPro" id="IPR014710">
    <property type="entry name" value="RmlC-like_jellyroll"/>
</dbReference>
<dbReference type="EMBL" id="BEYU01000121">
    <property type="protein sequence ID" value="GBG32355.1"/>
    <property type="molecule type" value="Genomic_DNA"/>
</dbReference>
<evidence type="ECO:0000256" key="6">
    <source>
        <dbReference type="ARBA" id="ARBA00023053"/>
    </source>
</evidence>
<evidence type="ECO:0000256" key="10">
    <source>
        <dbReference type="SAM" id="Phobius"/>
    </source>
</evidence>